<accession>E1SU47</accession>
<organism evidence="2 3">
    <name type="scientific">Ferrimonas balearica (strain DSM 9799 / CCM 4581 / KCTC 23876 / PAT)</name>
    <dbReference type="NCBI Taxonomy" id="550540"/>
    <lineage>
        <taxon>Bacteria</taxon>
        <taxon>Pseudomonadati</taxon>
        <taxon>Pseudomonadota</taxon>
        <taxon>Gammaproteobacteria</taxon>
        <taxon>Alteromonadales</taxon>
        <taxon>Ferrimonadaceae</taxon>
        <taxon>Ferrimonas</taxon>
    </lineage>
</organism>
<dbReference type="HOGENOM" id="CLU_1097313_0_0_6"/>
<name>E1SU47_FERBD</name>
<dbReference type="OrthoDB" id="6292626at2"/>
<dbReference type="KEGG" id="fbl:Fbal_0985"/>
<reference evidence="2 3" key="1">
    <citation type="journal article" date="2010" name="Stand. Genomic Sci.">
        <title>Complete genome sequence of Ferrimonas balearica type strain (PAT).</title>
        <authorList>
            <person name="Nolan M."/>
            <person name="Sikorski J."/>
            <person name="Davenport K."/>
            <person name="Lucas S."/>
            <person name="Glavina Del Rio T."/>
            <person name="Tice H."/>
            <person name="Cheng J."/>
            <person name="Goodwin L."/>
            <person name="Pitluck S."/>
            <person name="Liolios K."/>
            <person name="Ivanova N."/>
            <person name="Mavromatis K."/>
            <person name="Ovchinnikova G."/>
            <person name="Pati A."/>
            <person name="Chen A."/>
            <person name="Palaniappan K."/>
            <person name="Land M."/>
            <person name="Hauser L."/>
            <person name="Chang Y."/>
            <person name="Jeffries C."/>
            <person name="Tapia R."/>
            <person name="Brettin T."/>
            <person name="Detter J."/>
            <person name="Han C."/>
            <person name="Yasawong M."/>
            <person name="Rohde M."/>
            <person name="Tindall B."/>
            <person name="Goker M."/>
            <person name="Woyke T."/>
            <person name="Bristow J."/>
            <person name="Eisen J."/>
            <person name="Markowitz V."/>
            <person name="Hugenholtz P."/>
            <person name="Kyrpides N."/>
            <person name="Klenk H."/>
            <person name="Lapidus A."/>
        </authorList>
    </citation>
    <scope>NUCLEOTIDE SEQUENCE [LARGE SCALE GENOMIC DNA]</scope>
    <source>
        <strain evidence="3">DSM 9799 / CCM 4581 / KCTC 23876 / PAT</strain>
    </source>
</reference>
<evidence type="ECO:0000313" key="3">
    <source>
        <dbReference type="Proteomes" id="UP000006683"/>
    </source>
</evidence>
<feature type="chain" id="PRO_5003151902" description="Outer membrane protein beta-barrel domain-containing protein" evidence="1">
    <location>
        <begin position="23"/>
        <end position="255"/>
    </location>
</feature>
<evidence type="ECO:0000256" key="1">
    <source>
        <dbReference type="SAM" id="SignalP"/>
    </source>
</evidence>
<protein>
    <recommendedName>
        <fullName evidence="4">Outer membrane protein beta-barrel domain-containing protein</fullName>
    </recommendedName>
</protein>
<keyword evidence="3" id="KW-1185">Reference proteome</keyword>
<evidence type="ECO:0000313" key="2">
    <source>
        <dbReference type="EMBL" id="ADN75194.1"/>
    </source>
</evidence>
<dbReference type="eggNOG" id="ENOG50326M1">
    <property type="taxonomic scope" value="Bacteria"/>
</dbReference>
<sequence>MCKKLGLIGVLMLLLNACTTVVTVTPQHYRMDRPEVDSRSFRPNLALGIAASETMALEENRDSGGNSLYPLGRVGLSLGHGAEFSVAMVDNAMRYAAKWQFRGQRAEQSEAGNWSQALSLAVELSDSEDAVSCHYWCGLPRETAWNADLALYDLAWIFGYRPERGWLLYGGPYYRVGKVDGHWHHKEGDVVTERRIRSDGEIYGANLALEYRFGFGLGLTVEGIYATTRFDSFRAGEPRQSQSDAFLNFLVDYRF</sequence>
<proteinExistence type="predicted"/>
<gene>
    <name evidence="2" type="ordered locus">Fbal_0985</name>
</gene>
<dbReference type="GeneID" id="67181231"/>
<evidence type="ECO:0008006" key="4">
    <source>
        <dbReference type="Google" id="ProtNLM"/>
    </source>
</evidence>
<dbReference type="RefSeq" id="WP_013344500.1">
    <property type="nucleotide sequence ID" value="NC_014541.1"/>
</dbReference>
<dbReference type="EMBL" id="CP002209">
    <property type="protein sequence ID" value="ADN75194.1"/>
    <property type="molecule type" value="Genomic_DNA"/>
</dbReference>
<feature type="signal peptide" evidence="1">
    <location>
        <begin position="1"/>
        <end position="22"/>
    </location>
</feature>
<dbReference type="AlphaFoldDB" id="E1SU47"/>
<dbReference type="Proteomes" id="UP000006683">
    <property type="component" value="Chromosome"/>
</dbReference>
<keyword evidence="1" id="KW-0732">Signal</keyword>